<evidence type="ECO:0000313" key="2">
    <source>
        <dbReference type="Proteomes" id="UP000179136"/>
    </source>
</evidence>
<accession>A0A1F6FNF8</accession>
<dbReference type="Pfam" id="PF12686">
    <property type="entry name" value="DUF3800"/>
    <property type="match status" value="1"/>
</dbReference>
<dbReference type="Proteomes" id="UP000179136">
    <property type="component" value="Unassembled WGS sequence"/>
</dbReference>
<reference evidence="1 2" key="1">
    <citation type="journal article" date="2016" name="Nat. Commun.">
        <title>Thousands of microbial genomes shed light on interconnected biogeochemical processes in an aquifer system.</title>
        <authorList>
            <person name="Anantharaman K."/>
            <person name="Brown C.T."/>
            <person name="Hug L.A."/>
            <person name="Sharon I."/>
            <person name="Castelle C.J."/>
            <person name="Probst A.J."/>
            <person name="Thomas B.C."/>
            <person name="Singh A."/>
            <person name="Wilkins M.J."/>
            <person name="Karaoz U."/>
            <person name="Brodie E.L."/>
            <person name="Williams K.H."/>
            <person name="Hubbard S.S."/>
            <person name="Banfield J.F."/>
        </authorList>
    </citation>
    <scope>NUCLEOTIDE SEQUENCE [LARGE SCALE GENOMIC DNA]</scope>
</reference>
<dbReference type="AlphaFoldDB" id="A0A1F6FNF8"/>
<protein>
    <recommendedName>
        <fullName evidence="3">DUF3800 domain-containing protein</fullName>
    </recommendedName>
</protein>
<sequence length="247" mass="28158">MKDYKVLALDETGKASFNHPSKNFVLSGLILPEKFHTKLDNQIRKLKKKYFDDEDSVLHCRDMIRKKGPFASLNESVAKEVNFWAEIIGIINNEKLSIAFVIADKNKAKKLGWDDIAILKRTYNKMLEEFTKKHLINNKGKILVESDQYQDKYLIGAHNRLQSLGVPSEGIAGSDYRNKVTSLSLVNKLNFDVEIQIADSLAVMADLVYAIKINSIKKPTKVQSMMIRLVDRKMKDKNNPGIFEILA</sequence>
<gene>
    <name evidence="1" type="ORF">A3B87_00765</name>
</gene>
<proteinExistence type="predicted"/>
<evidence type="ECO:0008006" key="3">
    <source>
        <dbReference type="Google" id="ProtNLM"/>
    </source>
</evidence>
<evidence type="ECO:0000313" key="1">
    <source>
        <dbReference type="EMBL" id="OGG87390.1"/>
    </source>
</evidence>
<dbReference type="EMBL" id="MFMW01000014">
    <property type="protein sequence ID" value="OGG87390.1"/>
    <property type="molecule type" value="Genomic_DNA"/>
</dbReference>
<comment type="caution">
    <text evidence="1">The sequence shown here is derived from an EMBL/GenBank/DDBJ whole genome shotgun (WGS) entry which is preliminary data.</text>
</comment>
<dbReference type="STRING" id="1798561.A3B87_00765"/>
<organism evidence="1 2">
    <name type="scientific">Candidatus Kuenenbacteria bacterium RIFCSPHIGHO2_02_FULL_39_13</name>
    <dbReference type="NCBI Taxonomy" id="1798561"/>
    <lineage>
        <taxon>Bacteria</taxon>
        <taxon>Candidatus Kueneniibacteriota</taxon>
    </lineage>
</organism>
<name>A0A1F6FNF8_9BACT</name>
<dbReference type="InterPro" id="IPR024524">
    <property type="entry name" value="DUF3800"/>
</dbReference>